<evidence type="ECO:0000313" key="19">
    <source>
        <dbReference type="Proteomes" id="UP000252355"/>
    </source>
</evidence>
<evidence type="ECO:0000256" key="14">
    <source>
        <dbReference type="SAM" id="MobiDB-lite"/>
    </source>
</evidence>
<keyword evidence="5 13" id="KW-0547">Nucleotide-binding</keyword>
<accession>A0A367ZII5</accession>
<reference evidence="18 19" key="1">
    <citation type="submission" date="2018-05" db="EMBL/GenBank/DDBJ databases">
        <title>A metagenomic window into the 2 km-deep terrestrial subsurface aquifer revealed taxonomically and functionally diverse microbial community comprising novel uncultured bacterial lineages.</title>
        <authorList>
            <person name="Kadnikov V.V."/>
            <person name="Mardanov A.V."/>
            <person name="Beletsky A.V."/>
            <person name="Banks D."/>
            <person name="Pimenov N.V."/>
            <person name="Frank Y.A."/>
            <person name="Karnachuk O.V."/>
            <person name="Ravin N.V."/>
        </authorList>
    </citation>
    <scope>NUCLEOTIDE SEQUENCE [LARGE SCALE GENOMIC DNA]</scope>
    <source>
        <strain evidence="18">BY5</strain>
    </source>
</reference>
<evidence type="ECO:0000256" key="7">
    <source>
        <dbReference type="ARBA" id="ARBA00023002"/>
    </source>
</evidence>
<gene>
    <name evidence="18" type="ORF">OZSIB_2599</name>
</gene>
<dbReference type="GO" id="GO:0004748">
    <property type="term" value="F:ribonucleoside-diphosphate reductase activity, thioredoxin disulfide as acceptor"/>
    <property type="evidence" value="ECO:0007669"/>
    <property type="project" value="UniProtKB-EC"/>
</dbReference>
<keyword evidence="8" id="KW-0215">Deoxyribonucleotide synthesis</keyword>
<dbReference type="PRINTS" id="PR01183">
    <property type="entry name" value="RIBORDTASEM1"/>
</dbReference>
<evidence type="ECO:0000259" key="15">
    <source>
        <dbReference type="Pfam" id="PF00317"/>
    </source>
</evidence>
<dbReference type="Pfam" id="PF02867">
    <property type="entry name" value="Ribonuc_red_lgC"/>
    <property type="match status" value="1"/>
</dbReference>
<protein>
    <recommendedName>
        <fullName evidence="13">Vitamin B12-dependent ribonucleotide reductase</fullName>
        <ecNumber evidence="13">1.17.4.1</ecNumber>
    </recommendedName>
</protein>
<evidence type="ECO:0000256" key="10">
    <source>
        <dbReference type="ARBA" id="ARBA00023285"/>
    </source>
</evidence>
<comment type="similarity">
    <text evidence="2 13">Belongs to the ribonucleoside diphosphate reductase class-2 family.</text>
</comment>
<evidence type="ECO:0000313" key="18">
    <source>
        <dbReference type="EMBL" id="RCK77830.1"/>
    </source>
</evidence>
<comment type="catalytic activity">
    <reaction evidence="12 13">
        <text>a 2'-deoxyribonucleoside 5'-diphosphate + [thioredoxin]-disulfide + H2O = a ribonucleoside 5'-diphosphate + [thioredoxin]-dithiol</text>
        <dbReference type="Rhea" id="RHEA:23252"/>
        <dbReference type="Rhea" id="RHEA-COMP:10698"/>
        <dbReference type="Rhea" id="RHEA-COMP:10700"/>
        <dbReference type="ChEBI" id="CHEBI:15377"/>
        <dbReference type="ChEBI" id="CHEBI:29950"/>
        <dbReference type="ChEBI" id="CHEBI:50058"/>
        <dbReference type="ChEBI" id="CHEBI:57930"/>
        <dbReference type="ChEBI" id="CHEBI:73316"/>
        <dbReference type="EC" id="1.17.4.1"/>
    </reaction>
</comment>
<comment type="function">
    <text evidence="11 13">Catalyzes the reduction of ribonucleotides to deoxyribonucleotides. May function to provide a pool of deoxyribonucleotide precursors for DNA repair during oxygen limitation and/or for immediate growth after restoration of oxygen.</text>
</comment>
<dbReference type="PANTHER" id="PTHR43371:SF1">
    <property type="entry name" value="RIBONUCLEOSIDE-DIPHOSPHATE REDUCTASE"/>
    <property type="match status" value="1"/>
</dbReference>
<evidence type="ECO:0000259" key="17">
    <source>
        <dbReference type="Pfam" id="PF12637"/>
    </source>
</evidence>
<dbReference type="EC" id="1.17.4.1" evidence="13"/>
<keyword evidence="4 13" id="KW-0237">DNA synthesis</keyword>
<proteinExistence type="inferred from homology"/>
<keyword evidence="6" id="KW-0067">ATP-binding</keyword>
<dbReference type="NCBIfam" id="TIGR02504">
    <property type="entry name" value="NrdJ_Z"/>
    <property type="match status" value="1"/>
</dbReference>
<dbReference type="GO" id="GO:0031419">
    <property type="term" value="F:cobalamin binding"/>
    <property type="evidence" value="ECO:0007669"/>
    <property type="project" value="UniProtKB-KW"/>
</dbReference>
<keyword evidence="10 13" id="KW-0170">Cobalt</keyword>
<feature type="domain" description="Ribonucleotide reductase large subunit C-terminal" evidence="16">
    <location>
        <begin position="98"/>
        <end position="568"/>
    </location>
</feature>
<evidence type="ECO:0000256" key="9">
    <source>
        <dbReference type="ARBA" id="ARBA00023157"/>
    </source>
</evidence>
<comment type="cofactor">
    <cofactor evidence="1 13">
        <name>adenosylcob(III)alamin</name>
        <dbReference type="ChEBI" id="CHEBI:18408"/>
    </cofactor>
</comment>
<keyword evidence="7 13" id="KW-0560">Oxidoreductase</keyword>
<dbReference type="SUPFAM" id="SSF51998">
    <property type="entry name" value="PFL-like glycyl radical enzymes"/>
    <property type="match status" value="1"/>
</dbReference>
<evidence type="ECO:0000256" key="4">
    <source>
        <dbReference type="ARBA" id="ARBA00022634"/>
    </source>
</evidence>
<feature type="region of interest" description="Disordered" evidence="14">
    <location>
        <begin position="581"/>
        <end position="611"/>
    </location>
</feature>
<dbReference type="InterPro" id="IPR008926">
    <property type="entry name" value="RNR_R1-su_N"/>
</dbReference>
<dbReference type="AlphaFoldDB" id="A0A367ZII5"/>
<dbReference type="CDD" id="cd02888">
    <property type="entry name" value="RNR_II_dimer"/>
    <property type="match status" value="1"/>
</dbReference>
<dbReference type="InterPro" id="IPR013509">
    <property type="entry name" value="RNR_lsu_N"/>
</dbReference>
<dbReference type="GO" id="GO:0071897">
    <property type="term" value="P:DNA biosynthetic process"/>
    <property type="evidence" value="ECO:0007669"/>
    <property type="project" value="UniProtKB-KW"/>
</dbReference>
<evidence type="ECO:0000256" key="12">
    <source>
        <dbReference type="ARBA" id="ARBA00047754"/>
    </source>
</evidence>
<dbReference type="InterPro" id="IPR024434">
    <property type="entry name" value="TSCPD_dom"/>
</dbReference>
<name>A0A367ZII5_9BACT</name>
<dbReference type="UniPathway" id="UPA00326"/>
<dbReference type="Proteomes" id="UP000252355">
    <property type="component" value="Unassembled WGS sequence"/>
</dbReference>
<dbReference type="FunFam" id="3.20.70.20:FF:000018">
    <property type="entry name" value="Vitamin B12-dependent ribonucleotide reductase"/>
    <property type="match status" value="1"/>
</dbReference>
<dbReference type="CDD" id="cd20336">
    <property type="entry name" value="Rcat_RBR"/>
    <property type="match status" value="1"/>
</dbReference>
<dbReference type="GO" id="GO:0005524">
    <property type="term" value="F:ATP binding"/>
    <property type="evidence" value="ECO:0007669"/>
    <property type="project" value="UniProtKB-KW"/>
</dbReference>
<evidence type="ECO:0000256" key="2">
    <source>
        <dbReference type="ARBA" id="ARBA00007405"/>
    </source>
</evidence>
<evidence type="ECO:0000256" key="3">
    <source>
        <dbReference type="ARBA" id="ARBA00022628"/>
    </source>
</evidence>
<evidence type="ECO:0000259" key="16">
    <source>
        <dbReference type="Pfam" id="PF02867"/>
    </source>
</evidence>
<organism evidence="18 19">
    <name type="scientific">Candidatus Ozemobacter sibiricus</name>
    <dbReference type="NCBI Taxonomy" id="2268124"/>
    <lineage>
        <taxon>Bacteria</taxon>
        <taxon>Candidatus Ozemobacteria</taxon>
        <taxon>Candidatus Ozemobacterales</taxon>
        <taxon>Candidatus Ozemobacteraceae</taxon>
        <taxon>Candidatus Ozemobacter</taxon>
    </lineage>
</organism>
<dbReference type="InterPro" id="IPR000788">
    <property type="entry name" value="RNR_lg_C"/>
</dbReference>
<evidence type="ECO:0000256" key="11">
    <source>
        <dbReference type="ARBA" id="ARBA00025437"/>
    </source>
</evidence>
<sequence>MADLFHLNDIERRLSENALKVLEKRYLTKDPEGKVIETVDGLFRRVARAIAAPESHFAGSTWRREDLEEAFYRMMTDLDFLPNSPTLMNAGKPLGQLAACFVLPVPDTLEGIFEAIKQAALIHKSGGGTGFSFSRLRPANDLVASTSGVSSGPVSFMKVFNTATETIKQGGTRRGANMGILRVDHPDILEFITAKEDDETLTNFNLSVGITDEFMETLDRDGEYDLINPRTGKAVKSLKASKVFNMIVERAWRNGEPGIVFLDRINRDQPTPHVGMIESTNPCGEQPLLPFESCNLGSLNLARFIRREGDSAQVDYDRLREVVHLAVRFLDNVIEVNKYPFPEIEEMTKANRKIGLGVMGWADLLIALHIPYNSEAALTLAEELMRFIRREAWEASTQLGRERGAFPNFPGSALQRRGMPPVRNATVTTIAPTGTISLIAGCSSGIEPLFAIAFAKNVLDKERLFEVNPQFVEIAKAKGFYSKELIEKVAAQGHLKNLPGIPDWVRKIFVTSHEISPEWHVRMQAAFQKNTDNAVSKTVNFPHEATIKDVEVVFRLAHTLGCKGITVYRDGSRQAQVLTAGAGTPAKSAPSTVPPRIVPRPRPTRTTGVTERTPIGCGNLYVTVNSDEQGICEVFTSLGRAGGCPSQSEATARLASMALRAGIDVQEIIDQLKGIRCLSTLKRSGPNGRKVLSCPDAIGRAIEQVYLQRKAPTPGSTPEGVPPAETASLGEGQSIPCPECQAPLTHDGGCVMCRACGYSRCG</sequence>
<evidence type="ECO:0000256" key="5">
    <source>
        <dbReference type="ARBA" id="ARBA00022741"/>
    </source>
</evidence>
<evidence type="ECO:0000256" key="6">
    <source>
        <dbReference type="ARBA" id="ARBA00022840"/>
    </source>
</evidence>
<dbReference type="PANTHER" id="PTHR43371">
    <property type="entry name" value="VITAMIN B12-DEPENDENT RIBONUCLEOTIDE REDUCTASE"/>
    <property type="match status" value="1"/>
</dbReference>
<evidence type="ECO:0000256" key="1">
    <source>
        <dbReference type="ARBA" id="ARBA00001922"/>
    </source>
</evidence>
<dbReference type="Gene3D" id="3.20.70.20">
    <property type="match status" value="1"/>
</dbReference>
<dbReference type="SUPFAM" id="SSF48168">
    <property type="entry name" value="R1 subunit of ribonucleotide reductase, N-terminal domain"/>
    <property type="match status" value="1"/>
</dbReference>
<feature type="domain" description="TSCPD" evidence="17">
    <location>
        <begin position="600"/>
        <end position="706"/>
    </location>
</feature>
<evidence type="ECO:0000256" key="13">
    <source>
        <dbReference type="RuleBase" id="RU364064"/>
    </source>
</evidence>
<keyword evidence="3 13" id="KW-0846">Cobalamin</keyword>
<dbReference type="Pfam" id="PF12637">
    <property type="entry name" value="TSCPD"/>
    <property type="match status" value="1"/>
</dbReference>
<feature type="region of interest" description="Disordered" evidence="14">
    <location>
        <begin position="711"/>
        <end position="731"/>
    </location>
</feature>
<dbReference type="InterPro" id="IPR013344">
    <property type="entry name" value="RNR_NrdJ/NrdZ"/>
</dbReference>
<feature type="compositionally biased region" description="Pro residues" evidence="14">
    <location>
        <begin position="592"/>
        <end position="601"/>
    </location>
</feature>
<dbReference type="NCBIfam" id="NF006417">
    <property type="entry name" value="PRK08665.1"/>
    <property type="match status" value="1"/>
</dbReference>
<dbReference type="GO" id="GO:0009263">
    <property type="term" value="P:deoxyribonucleotide biosynthetic process"/>
    <property type="evidence" value="ECO:0007669"/>
    <property type="project" value="UniProtKB-KW"/>
</dbReference>
<dbReference type="InterPro" id="IPR050862">
    <property type="entry name" value="RdRp_reductase_class-2"/>
</dbReference>
<evidence type="ECO:0000256" key="8">
    <source>
        <dbReference type="ARBA" id="ARBA00023116"/>
    </source>
</evidence>
<keyword evidence="9" id="KW-1015">Disulfide bond</keyword>
<comment type="caution">
    <text evidence="18">The sequence shown here is derived from an EMBL/GenBank/DDBJ whole genome shotgun (WGS) entry which is preliminary data.</text>
</comment>
<dbReference type="Pfam" id="PF00317">
    <property type="entry name" value="Ribonuc_red_lgN"/>
    <property type="match status" value="1"/>
</dbReference>
<feature type="domain" description="Ribonucleotide reductase large subunit N-terminal" evidence="15">
    <location>
        <begin position="13"/>
        <end position="95"/>
    </location>
</feature>
<dbReference type="EMBL" id="QOQW01000032">
    <property type="protein sequence ID" value="RCK77830.1"/>
    <property type="molecule type" value="Genomic_DNA"/>
</dbReference>